<dbReference type="STRING" id="864069.MicloDRAFT_00000930"/>
<dbReference type="GO" id="GO:0004519">
    <property type="term" value="F:endonuclease activity"/>
    <property type="evidence" value="ECO:0007669"/>
    <property type="project" value="UniProtKB-UniRule"/>
</dbReference>
<feature type="region of interest" description="Disordered" evidence="11">
    <location>
        <begin position="245"/>
        <end position="286"/>
    </location>
</feature>
<dbReference type="PANTHER" id="PTHR13966">
    <property type="entry name" value="ENDONUCLEASE RELATED"/>
    <property type="match status" value="1"/>
</dbReference>
<evidence type="ECO:0000256" key="12">
    <source>
        <dbReference type="SAM" id="SignalP"/>
    </source>
</evidence>
<dbReference type="AlphaFoldDB" id="I4Z4G3"/>
<dbReference type="SMART" id="SM00892">
    <property type="entry name" value="Endonuclease_NS"/>
    <property type="match status" value="1"/>
</dbReference>
<dbReference type="PROSITE" id="PS01070">
    <property type="entry name" value="NUCLEASE_NON_SPEC"/>
    <property type="match status" value="1"/>
</dbReference>
<sequence length="299" mass="32847" precursor="true">MRSPNHFFAFLLGALFLASPAVAAACPQHFFGGAEPTLTNPKLAPKTRQICYTEFALLHSGLTRTSLWVAEHLTPRRAKGARALNRLNNFHADPNLPPNERAELSDYVRSGFDRGHMAPAGDMTTPQGMDESFSLANMVPQNSENNRNLWESIERAVRDYSERREVYVVTGPIFQGENLQALKGRVLVPTHIAKAIYDPQSNIAGAYLVPNQPGNDYRIISLAELQQLSGIDAFPQLPASVKQTATSLPVPQLRRPRGGARSVARPSAEENTQVPSPRPSTDGFVGDILDAIDQFGRRP</sequence>
<evidence type="ECO:0000313" key="16">
    <source>
        <dbReference type="Proteomes" id="UP000003947"/>
    </source>
</evidence>
<accession>I4Z4G3</accession>
<proteinExistence type="inferred from homology"/>
<evidence type="ECO:0000256" key="5">
    <source>
        <dbReference type="ARBA" id="ARBA00022759"/>
    </source>
</evidence>
<dbReference type="CDD" id="cd00091">
    <property type="entry name" value="NUC"/>
    <property type="match status" value="1"/>
</dbReference>
<protein>
    <recommendedName>
        <fullName evidence="10">Endonuclease</fullName>
        <ecNumber evidence="10">3.1.30.-</ecNumber>
    </recommendedName>
</protein>
<keyword evidence="6 10" id="KW-0378">Hydrolase</keyword>
<evidence type="ECO:0000256" key="11">
    <source>
        <dbReference type="SAM" id="MobiDB-lite"/>
    </source>
</evidence>
<keyword evidence="5 10" id="KW-0255">Endonuclease</keyword>
<evidence type="ECO:0000256" key="9">
    <source>
        <dbReference type="PIRSR" id="PIRSR640255-2"/>
    </source>
</evidence>
<dbReference type="Proteomes" id="UP000003947">
    <property type="component" value="Unassembled WGS sequence"/>
</dbReference>
<feature type="binding site" evidence="9">
    <location>
        <position position="146"/>
    </location>
    <ligand>
        <name>Mg(2+)</name>
        <dbReference type="ChEBI" id="CHEBI:18420"/>
        <note>catalytic</note>
    </ligand>
</feature>
<dbReference type="InterPro" id="IPR044929">
    <property type="entry name" value="DNA/RNA_non-sp_Endonuclease_sf"/>
</dbReference>
<comment type="similarity">
    <text evidence="2 10">Belongs to the DNA/RNA non-specific endonuclease family.</text>
</comment>
<name>I4Z4G3_9HYPH</name>
<evidence type="ECO:0000256" key="3">
    <source>
        <dbReference type="ARBA" id="ARBA00022722"/>
    </source>
</evidence>
<keyword evidence="3 10" id="KW-0540">Nuclease</keyword>
<feature type="domain" description="DNA/RNA non-specific endonuclease/pyrophosphatase/phosphodiesterase" evidence="14">
    <location>
        <begin position="51"/>
        <end position="240"/>
    </location>
</feature>
<dbReference type="InterPro" id="IPR018524">
    <property type="entry name" value="DNA/RNA_endonuclease_AS"/>
</dbReference>
<dbReference type="GO" id="GO:0016787">
    <property type="term" value="F:hydrolase activity"/>
    <property type="evidence" value="ECO:0007669"/>
    <property type="project" value="UniProtKB-KW"/>
</dbReference>
<evidence type="ECO:0000256" key="8">
    <source>
        <dbReference type="PIRSR" id="PIRSR640255-1"/>
    </source>
</evidence>
<dbReference type="eggNOG" id="COG1864">
    <property type="taxonomic scope" value="Bacteria"/>
</dbReference>
<dbReference type="PATRIC" id="fig|864069.3.peg.96"/>
<reference evidence="15 16" key="1">
    <citation type="submission" date="2012-02" db="EMBL/GenBank/DDBJ databases">
        <title>Improved High-Quality Draft sequence of Microvirga sp. WSM3557.</title>
        <authorList>
            <consortium name="US DOE Joint Genome Institute"/>
            <person name="Lucas S."/>
            <person name="Han J."/>
            <person name="Lapidus A."/>
            <person name="Cheng J.-F."/>
            <person name="Goodwin L."/>
            <person name="Pitluck S."/>
            <person name="Peters L."/>
            <person name="Zhang X."/>
            <person name="Detter J.C."/>
            <person name="Han C."/>
            <person name="Tapia R."/>
            <person name="Land M."/>
            <person name="Hauser L."/>
            <person name="Kyrpides N."/>
            <person name="Ivanova N."/>
            <person name="Pagani I."/>
            <person name="Brau L."/>
            <person name="Yates R."/>
            <person name="O'Hara G."/>
            <person name="Rui T."/>
            <person name="Howieson J."/>
            <person name="Reeve W."/>
            <person name="Woyke T."/>
        </authorList>
    </citation>
    <scope>NUCLEOTIDE SEQUENCE [LARGE SCALE GENOMIC DNA]</scope>
    <source>
        <strain evidence="15 16">WSM3557</strain>
    </source>
</reference>
<feature type="chain" id="PRO_5003698264" description="Endonuclease" evidence="12">
    <location>
        <begin position="24"/>
        <end position="299"/>
    </location>
</feature>
<evidence type="ECO:0000256" key="2">
    <source>
        <dbReference type="ARBA" id="ARBA00010052"/>
    </source>
</evidence>
<dbReference type="InterPro" id="IPR044925">
    <property type="entry name" value="His-Me_finger_sf"/>
</dbReference>
<evidence type="ECO:0000256" key="1">
    <source>
        <dbReference type="ARBA" id="ARBA00001946"/>
    </source>
</evidence>
<comment type="cofactor">
    <cofactor evidence="1 10">
        <name>Mg(2+)</name>
        <dbReference type="ChEBI" id="CHEBI:18420"/>
    </cofactor>
</comment>
<dbReference type="PANTHER" id="PTHR13966:SF5">
    <property type="entry name" value="ENDONUCLEASE G, MITOCHONDRIAL"/>
    <property type="match status" value="1"/>
</dbReference>
<dbReference type="SUPFAM" id="SSF54060">
    <property type="entry name" value="His-Me finger endonucleases"/>
    <property type="match status" value="1"/>
</dbReference>
<evidence type="ECO:0000256" key="10">
    <source>
        <dbReference type="RuleBase" id="RU366055"/>
    </source>
</evidence>
<dbReference type="InterPro" id="IPR020821">
    <property type="entry name" value="ENPP1-3/EXOG-like_nuc-like"/>
</dbReference>
<dbReference type="RefSeq" id="WP_009488465.1">
    <property type="nucleotide sequence ID" value="NZ_CP141049.1"/>
</dbReference>
<dbReference type="EC" id="3.1.30.-" evidence="10"/>
<evidence type="ECO:0000313" key="15">
    <source>
        <dbReference type="EMBL" id="EIM31105.1"/>
    </source>
</evidence>
<feature type="active site" description="Proton acceptor" evidence="8">
    <location>
        <position position="116"/>
    </location>
</feature>
<keyword evidence="4 9" id="KW-0479">Metal-binding</keyword>
<evidence type="ECO:0000259" key="14">
    <source>
        <dbReference type="SMART" id="SM00892"/>
    </source>
</evidence>
<keyword evidence="7" id="KW-0460">Magnesium</keyword>
<dbReference type="GO" id="GO:0046872">
    <property type="term" value="F:metal ion binding"/>
    <property type="evidence" value="ECO:0007669"/>
    <property type="project" value="UniProtKB-KW"/>
</dbReference>
<keyword evidence="16" id="KW-1185">Reference proteome</keyword>
<dbReference type="Pfam" id="PF01223">
    <property type="entry name" value="Endonuclease_NS"/>
    <property type="match status" value="1"/>
</dbReference>
<feature type="domain" description="ENPP1-3/EXOG-like endonuclease/phosphodiesterase" evidence="13">
    <location>
        <begin position="52"/>
        <end position="240"/>
    </location>
</feature>
<dbReference type="InterPro" id="IPR001604">
    <property type="entry name" value="Endo_G_ENPP1-like_dom"/>
</dbReference>
<evidence type="ECO:0000256" key="6">
    <source>
        <dbReference type="ARBA" id="ARBA00022801"/>
    </source>
</evidence>
<dbReference type="GO" id="GO:0003676">
    <property type="term" value="F:nucleic acid binding"/>
    <property type="evidence" value="ECO:0007669"/>
    <property type="project" value="InterPro"/>
</dbReference>
<evidence type="ECO:0000256" key="7">
    <source>
        <dbReference type="ARBA" id="ARBA00022842"/>
    </source>
</evidence>
<evidence type="ECO:0000256" key="4">
    <source>
        <dbReference type="ARBA" id="ARBA00022723"/>
    </source>
</evidence>
<feature type="signal peptide" evidence="12">
    <location>
        <begin position="1"/>
        <end position="23"/>
    </location>
</feature>
<dbReference type="InterPro" id="IPR040255">
    <property type="entry name" value="Non-specific_endonuclease"/>
</dbReference>
<evidence type="ECO:0000259" key="13">
    <source>
        <dbReference type="SMART" id="SM00477"/>
    </source>
</evidence>
<gene>
    <name evidence="15" type="ORF">MicloDRAFT_00000930</name>
</gene>
<keyword evidence="12" id="KW-0732">Signal</keyword>
<dbReference type="SMART" id="SM00477">
    <property type="entry name" value="NUC"/>
    <property type="match status" value="1"/>
</dbReference>
<dbReference type="PROSITE" id="PS51257">
    <property type="entry name" value="PROKAR_LIPOPROTEIN"/>
    <property type="match status" value="1"/>
</dbReference>
<dbReference type="Gene3D" id="3.40.570.10">
    <property type="entry name" value="Extracellular Endonuclease, subunit A"/>
    <property type="match status" value="1"/>
</dbReference>
<dbReference type="EMBL" id="JH660633">
    <property type="protein sequence ID" value="EIM31105.1"/>
    <property type="molecule type" value="Genomic_DNA"/>
</dbReference>
<organism evidence="15 16">
    <name type="scientific">Microvirga lotononidis</name>
    <dbReference type="NCBI Taxonomy" id="864069"/>
    <lineage>
        <taxon>Bacteria</taxon>
        <taxon>Pseudomonadati</taxon>
        <taxon>Pseudomonadota</taxon>
        <taxon>Alphaproteobacteria</taxon>
        <taxon>Hyphomicrobiales</taxon>
        <taxon>Methylobacteriaceae</taxon>
        <taxon>Microvirga</taxon>
    </lineage>
</organism>
<dbReference type="OrthoDB" id="9811262at2"/>
<dbReference type="HOGENOM" id="CLU_055174_1_0_5"/>